<dbReference type="OrthoDB" id="3664945at2"/>
<dbReference type="InterPro" id="IPR036396">
    <property type="entry name" value="Cyt_P450_sf"/>
</dbReference>
<organism evidence="8 9">
    <name type="scientific">Streptomyces klenkii</name>
    <dbReference type="NCBI Taxonomy" id="1420899"/>
    <lineage>
        <taxon>Bacteria</taxon>
        <taxon>Bacillati</taxon>
        <taxon>Actinomycetota</taxon>
        <taxon>Actinomycetes</taxon>
        <taxon>Kitasatosporales</taxon>
        <taxon>Streptomycetaceae</taxon>
        <taxon>Streptomyces</taxon>
    </lineage>
</organism>
<dbReference type="PROSITE" id="PS00086">
    <property type="entry name" value="CYTOCHROME_P450"/>
    <property type="match status" value="1"/>
</dbReference>
<comment type="caution">
    <text evidence="8">The sequence shown here is derived from an EMBL/GenBank/DDBJ whole genome shotgun (WGS) entry which is preliminary data.</text>
</comment>
<evidence type="ECO:0000256" key="3">
    <source>
        <dbReference type="ARBA" id="ARBA00022723"/>
    </source>
</evidence>
<dbReference type="InterPro" id="IPR001128">
    <property type="entry name" value="Cyt_P450"/>
</dbReference>
<comment type="similarity">
    <text evidence="1 7">Belongs to the cytochrome P450 family.</text>
</comment>
<dbReference type="Proteomes" id="UP000270343">
    <property type="component" value="Unassembled WGS sequence"/>
</dbReference>
<dbReference type="SUPFAM" id="SSF48264">
    <property type="entry name" value="Cytochrome P450"/>
    <property type="match status" value="1"/>
</dbReference>
<evidence type="ECO:0000256" key="5">
    <source>
        <dbReference type="ARBA" id="ARBA00023004"/>
    </source>
</evidence>
<dbReference type="PANTHER" id="PTHR46696:SF1">
    <property type="entry name" value="CYTOCHROME P450 YJIB-RELATED"/>
    <property type="match status" value="1"/>
</dbReference>
<evidence type="ECO:0000313" key="9">
    <source>
        <dbReference type="Proteomes" id="UP000270343"/>
    </source>
</evidence>
<proteinExistence type="inferred from homology"/>
<dbReference type="AlphaFoldDB" id="A0A3B0BXK4"/>
<dbReference type="PRINTS" id="PR00385">
    <property type="entry name" value="P450"/>
</dbReference>
<evidence type="ECO:0000313" key="8">
    <source>
        <dbReference type="EMBL" id="RKN77251.1"/>
    </source>
</evidence>
<dbReference type="InterPro" id="IPR017972">
    <property type="entry name" value="Cyt_P450_CS"/>
</dbReference>
<dbReference type="RefSeq" id="WP_120752867.1">
    <property type="nucleotide sequence ID" value="NZ_RBAM01000001.1"/>
</dbReference>
<keyword evidence="2 7" id="KW-0349">Heme</keyword>
<evidence type="ECO:0000256" key="2">
    <source>
        <dbReference type="ARBA" id="ARBA00022617"/>
    </source>
</evidence>
<dbReference type="Gene3D" id="1.10.630.10">
    <property type="entry name" value="Cytochrome P450"/>
    <property type="match status" value="1"/>
</dbReference>
<dbReference type="GO" id="GO:0004497">
    <property type="term" value="F:monooxygenase activity"/>
    <property type="evidence" value="ECO:0007669"/>
    <property type="project" value="UniProtKB-KW"/>
</dbReference>
<dbReference type="PRINTS" id="PR00359">
    <property type="entry name" value="BP450"/>
</dbReference>
<gene>
    <name evidence="8" type="ORF">D7231_00440</name>
</gene>
<dbReference type="GO" id="GO:0016705">
    <property type="term" value="F:oxidoreductase activity, acting on paired donors, with incorporation or reduction of molecular oxygen"/>
    <property type="evidence" value="ECO:0007669"/>
    <property type="project" value="InterPro"/>
</dbReference>
<protein>
    <submittedName>
        <fullName evidence="8">Cytochrome P450</fullName>
    </submittedName>
</protein>
<keyword evidence="9" id="KW-1185">Reference proteome</keyword>
<dbReference type="PANTHER" id="PTHR46696">
    <property type="entry name" value="P450, PUTATIVE (EUROFUNG)-RELATED"/>
    <property type="match status" value="1"/>
</dbReference>
<evidence type="ECO:0000256" key="1">
    <source>
        <dbReference type="ARBA" id="ARBA00010617"/>
    </source>
</evidence>
<dbReference type="InterPro" id="IPR002397">
    <property type="entry name" value="Cyt_P450_B"/>
</dbReference>
<sequence length="400" mass="43969">MSETTAAGAPAVPKARSCPFLPPDGLAGIREEAPVTRATFTSGQEAWLVTGYEQVRAVLRDPSFSVNVPHALHTQDGLVTQKPGRGSLLWQDAPEHTDDRRLLAKEFTVRRMQALRPNIQRIVDEHLDAIEAQGGPVDFVKAFANPVPSMVISDLFGVPVERREEFQDIAEAMMRVDQDVAATEAAGMRLGGLLYQLVQERKANPGDDLISALITTEDPGGVIDDMFLMNAAGTLLIAAHDTTACMIGLGTALLLDRPDQLALLREDPSLVGNAVEELLRYLTIGQFGSERVATQDVEFSGVRIAKGEQVVTHVLAADFDPAFVEDPERFDITRRPAPHLAFGFGAHQCIGQQLARIELQIVFGTLFKRFPTLRLAKPVEELRFRDDMVFYGVHELPVTW</sequence>
<reference evidence="8 9" key="1">
    <citation type="journal article" date="2015" name="Antonie Van Leeuwenhoek">
        <title>Streptomyces klenkii sp. nov., isolated from deep marine sediment.</title>
        <authorList>
            <person name="Veyisoglu A."/>
            <person name="Sahin N."/>
        </authorList>
    </citation>
    <scope>NUCLEOTIDE SEQUENCE [LARGE SCALE GENOMIC DNA]</scope>
    <source>
        <strain evidence="8 9">KCTC 29202</strain>
    </source>
</reference>
<keyword evidence="6 7" id="KW-0503">Monooxygenase</keyword>
<dbReference type="FunFam" id="1.10.630.10:FF:000018">
    <property type="entry name" value="Cytochrome P450 monooxygenase"/>
    <property type="match status" value="1"/>
</dbReference>
<keyword evidence="4 7" id="KW-0560">Oxidoreductase</keyword>
<evidence type="ECO:0000256" key="6">
    <source>
        <dbReference type="ARBA" id="ARBA00023033"/>
    </source>
</evidence>
<evidence type="ECO:0000256" key="4">
    <source>
        <dbReference type="ARBA" id="ARBA00023002"/>
    </source>
</evidence>
<dbReference type="GO" id="GO:0005506">
    <property type="term" value="F:iron ion binding"/>
    <property type="evidence" value="ECO:0007669"/>
    <property type="project" value="InterPro"/>
</dbReference>
<dbReference type="CDD" id="cd11030">
    <property type="entry name" value="CYP105-like"/>
    <property type="match status" value="1"/>
</dbReference>
<dbReference type="GO" id="GO:0020037">
    <property type="term" value="F:heme binding"/>
    <property type="evidence" value="ECO:0007669"/>
    <property type="project" value="InterPro"/>
</dbReference>
<keyword evidence="3 7" id="KW-0479">Metal-binding</keyword>
<keyword evidence="5 7" id="KW-0408">Iron</keyword>
<name>A0A3B0BXK4_9ACTN</name>
<dbReference type="Pfam" id="PF00067">
    <property type="entry name" value="p450"/>
    <property type="match status" value="1"/>
</dbReference>
<dbReference type="EMBL" id="RBAM01000001">
    <property type="protein sequence ID" value="RKN77251.1"/>
    <property type="molecule type" value="Genomic_DNA"/>
</dbReference>
<accession>A0A3B0BXK4</accession>
<evidence type="ECO:0000256" key="7">
    <source>
        <dbReference type="RuleBase" id="RU000461"/>
    </source>
</evidence>